<dbReference type="EMBL" id="CM004393">
    <property type="protein sequence ID" value="KAG8650097.1"/>
    <property type="molecule type" value="Genomic_DNA"/>
</dbReference>
<organism evidence="1 2">
    <name type="scientific">Manihot esculenta</name>
    <name type="common">Cassava</name>
    <name type="synonym">Jatropha manihot</name>
    <dbReference type="NCBI Taxonomy" id="3983"/>
    <lineage>
        <taxon>Eukaryota</taxon>
        <taxon>Viridiplantae</taxon>
        <taxon>Streptophyta</taxon>
        <taxon>Embryophyta</taxon>
        <taxon>Tracheophyta</taxon>
        <taxon>Spermatophyta</taxon>
        <taxon>Magnoliopsida</taxon>
        <taxon>eudicotyledons</taxon>
        <taxon>Gunneridae</taxon>
        <taxon>Pentapetalae</taxon>
        <taxon>rosids</taxon>
        <taxon>fabids</taxon>
        <taxon>Malpighiales</taxon>
        <taxon>Euphorbiaceae</taxon>
        <taxon>Crotonoideae</taxon>
        <taxon>Manihoteae</taxon>
        <taxon>Manihot</taxon>
    </lineage>
</organism>
<reference evidence="2" key="1">
    <citation type="journal article" date="2016" name="Nat. Biotechnol.">
        <title>Sequencing wild and cultivated cassava and related species reveals extensive interspecific hybridization and genetic diversity.</title>
        <authorList>
            <person name="Bredeson J.V."/>
            <person name="Lyons J.B."/>
            <person name="Prochnik S.E."/>
            <person name="Wu G.A."/>
            <person name="Ha C.M."/>
            <person name="Edsinger-Gonzales E."/>
            <person name="Grimwood J."/>
            <person name="Schmutz J."/>
            <person name="Rabbi I.Y."/>
            <person name="Egesi C."/>
            <person name="Nauluvula P."/>
            <person name="Lebot V."/>
            <person name="Ndunguru J."/>
            <person name="Mkamilo G."/>
            <person name="Bart R.S."/>
            <person name="Setter T.L."/>
            <person name="Gleadow R.M."/>
            <person name="Kulakow P."/>
            <person name="Ferguson M.E."/>
            <person name="Rounsley S."/>
            <person name="Rokhsar D.S."/>
        </authorList>
    </citation>
    <scope>NUCLEOTIDE SEQUENCE [LARGE SCALE GENOMIC DNA]</scope>
    <source>
        <strain evidence="2">cv. AM560-2</strain>
    </source>
</reference>
<accession>A0ACB7HCC1</accession>
<proteinExistence type="predicted"/>
<evidence type="ECO:0000313" key="1">
    <source>
        <dbReference type="EMBL" id="KAG8650097.1"/>
    </source>
</evidence>
<dbReference type="Proteomes" id="UP000091857">
    <property type="component" value="Chromosome 7"/>
</dbReference>
<protein>
    <submittedName>
        <fullName evidence="1">Uncharacterized protein</fullName>
    </submittedName>
</protein>
<sequence length="543" mass="63303">MGMASKHSLHLFGLLIVFLVSLLLVLTNQATAFDGDFIPLNFSRSYFPDDFIFGTATSAYQIEGAANKFGRGASVWDTFTHQYPERILDHSTGDVADGFYYRFKEDIQNVKNMGFNAFRFSISWPRVIPSGTRREGINEQGIEFYNKVINEIINQGMEPFVTIFHWDTPQTIEDKYGGFLSANIVKDYREYADLLFERFGDRVKFWMTFNEPWSLSGFAYDDGVFAPGRCSSWVNRQCRAGDSATEPYIVAHHLLLAHAAAVKIYRENYQETQNGKIGITLFTYWFEPLSNSTDDMQASRTALDFMFGLWMDPITYGRYPRTVQDLVGNRLLNFTEEETDLLRGSYDFIGLQYYTSYYAKPNAPYDPNHIRYLTDNRVTETPYDYNGNLIGPQAYSDWFYIFPKGIRHLLNYTKDTYNDPVIYITENGVDNQNNETEPIQDAVKDGFRIEYHRKHMWNALGSLKFYHVNLKGYFAWSYLDNFEWNIGYTARFGLYYVDYNNNLTRIPKDSAYWFKAFLNPENITKTTRTVSWDSRKAGKFYIM</sequence>
<keyword evidence="2" id="KW-1185">Reference proteome</keyword>
<comment type="caution">
    <text evidence="1">The sequence shown here is derived from an EMBL/GenBank/DDBJ whole genome shotgun (WGS) entry which is preliminary data.</text>
</comment>
<name>A0ACB7HCC1_MANES</name>
<gene>
    <name evidence="1" type="ORF">MANES_07G001600v8</name>
</gene>
<evidence type="ECO:0000313" key="2">
    <source>
        <dbReference type="Proteomes" id="UP000091857"/>
    </source>
</evidence>